<keyword evidence="1" id="KW-1133">Transmembrane helix</keyword>
<feature type="transmembrane region" description="Helical" evidence="1">
    <location>
        <begin position="20"/>
        <end position="37"/>
    </location>
</feature>
<dbReference type="Proteomes" id="UP000008461">
    <property type="component" value="Chromosome"/>
</dbReference>
<evidence type="ECO:0000313" key="3">
    <source>
        <dbReference type="EMBL" id="AEE50046.1"/>
    </source>
</evidence>
<dbReference type="OrthoDB" id="15218at2"/>
<organism evidence="3 4">
    <name type="scientific">Haliscomenobacter hydrossis (strain ATCC 27775 / DSM 1100 / LMG 10767 / O)</name>
    <dbReference type="NCBI Taxonomy" id="760192"/>
    <lineage>
        <taxon>Bacteria</taxon>
        <taxon>Pseudomonadati</taxon>
        <taxon>Bacteroidota</taxon>
        <taxon>Saprospiria</taxon>
        <taxon>Saprospirales</taxon>
        <taxon>Haliscomenobacteraceae</taxon>
        <taxon>Haliscomenobacter</taxon>
    </lineage>
</organism>
<dbReference type="PANTHER" id="PTHR34978">
    <property type="entry name" value="POSSIBLE SENSOR-TRANSDUCER PROTEIN BLAR"/>
    <property type="match status" value="1"/>
</dbReference>
<dbReference type="PANTHER" id="PTHR34978:SF3">
    <property type="entry name" value="SLR0241 PROTEIN"/>
    <property type="match status" value="1"/>
</dbReference>
<dbReference type="eggNOG" id="COG4219">
    <property type="taxonomic scope" value="Bacteria"/>
</dbReference>
<reference key="2">
    <citation type="submission" date="2011-04" db="EMBL/GenBank/DDBJ databases">
        <title>Complete sequence of chromosome of Haliscomenobacter hydrossis DSM 1100.</title>
        <authorList>
            <consortium name="US DOE Joint Genome Institute (JGI-PGF)"/>
            <person name="Lucas S."/>
            <person name="Han J."/>
            <person name="Lapidus A."/>
            <person name="Bruce D."/>
            <person name="Goodwin L."/>
            <person name="Pitluck S."/>
            <person name="Peters L."/>
            <person name="Kyrpides N."/>
            <person name="Mavromatis K."/>
            <person name="Ivanova N."/>
            <person name="Ovchinnikova G."/>
            <person name="Pagani I."/>
            <person name="Daligault H."/>
            <person name="Detter J.C."/>
            <person name="Han C."/>
            <person name="Land M."/>
            <person name="Hauser L."/>
            <person name="Markowitz V."/>
            <person name="Cheng J.-F."/>
            <person name="Hugenholtz P."/>
            <person name="Woyke T."/>
            <person name="Wu D."/>
            <person name="Verbarg S."/>
            <person name="Frueling A."/>
            <person name="Brambilla E."/>
            <person name="Klenk H.-P."/>
            <person name="Eisen J.A."/>
        </authorList>
    </citation>
    <scope>NUCLEOTIDE SEQUENCE</scope>
    <source>
        <strain>DSM 1100</strain>
    </source>
</reference>
<feature type="domain" description="Peptidase M56" evidence="2">
    <location>
        <begin position="26"/>
        <end position="305"/>
    </location>
</feature>
<protein>
    <submittedName>
        <fullName evidence="3">Peptidase M56 BlaR1</fullName>
    </submittedName>
</protein>
<reference evidence="3 4" key="1">
    <citation type="journal article" date="2011" name="Stand. Genomic Sci.">
        <title>Complete genome sequence of Haliscomenobacter hydrossis type strain (O).</title>
        <authorList>
            <consortium name="US DOE Joint Genome Institute (JGI-PGF)"/>
            <person name="Daligault H."/>
            <person name="Lapidus A."/>
            <person name="Zeytun A."/>
            <person name="Nolan M."/>
            <person name="Lucas S."/>
            <person name="Del Rio T.G."/>
            <person name="Tice H."/>
            <person name="Cheng J.F."/>
            <person name="Tapia R."/>
            <person name="Han C."/>
            <person name="Goodwin L."/>
            <person name="Pitluck S."/>
            <person name="Liolios K."/>
            <person name="Pagani I."/>
            <person name="Ivanova N."/>
            <person name="Huntemann M."/>
            <person name="Mavromatis K."/>
            <person name="Mikhailova N."/>
            <person name="Pati A."/>
            <person name="Chen A."/>
            <person name="Palaniappan K."/>
            <person name="Land M."/>
            <person name="Hauser L."/>
            <person name="Brambilla E.M."/>
            <person name="Rohde M."/>
            <person name="Verbarg S."/>
            <person name="Goker M."/>
            <person name="Bristow J."/>
            <person name="Eisen J.A."/>
            <person name="Markowitz V."/>
            <person name="Hugenholtz P."/>
            <person name="Kyrpides N.C."/>
            <person name="Klenk H.P."/>
            <person name="Woyke T."/>
        </authorList>
    </citation>
    <scope>NUCLEOTIDE SEQUENCE [LARGE SCALE GENOMIC DNA]</scope>
    <source>
        <strain evidence="4">ATCC 27775 / DSM 1100 / LMG 10767 / O</strain>
    </source>
</reference>
<dbReference type="HOGENOM" id="CLU_401576_0_0_10"/>
<proteinExistence type="predicted"/>
<dbReference type="EMBL" id="CP002691">
    <property type="protein sequence ID" value="AEE50046.1"/>
    <property type="molecule type" value="Genomic_DNA"/>
</dbReference>
<accession>F4KRU2</accession>
<keyword evidence="4" id="KW-1185">Reference proteome</keyword>
<dbReference type="CDD" id="cd07341">
    <property type="entry name" value="M56_BlaR1_MecR1_like"/>
    <property type="match status" value="1"/>
</dbReference>
<evidence type="ECO:0000256" key="1">
    <source>
        <dbReference type="SAM" id="Phobius"/>
    </source>
</evidence>
<feature type="transmembrane region" description="Helical" evidence="1">
    <location>
        <begin position="116"/>
        <end position="139"/>
    </location>
</feature>
<sequence length="685" mass="78150">MESTHTDALIYATGWTVIHSLWQALAIALVLSIVLISTPRRLAHWRYSCAGIALLLVLLAGSATFYHYFNQALANIGEEVTYPLMQFSISAGTANESFWALWQARFTAYFNQHLPLIVTVWLCGLSFFILRMLGGLAYIRQLRHQGTMPVQEEWEEVLRELAHKLGIKRSVGLMESLRVQAPVVIGHFKPLILLPIGLLAGLNVNQVEAILAHELAHIHRRDYLLNILQTLIEALFYFNPGVWWISTCIRVEREHCCDDIAVNLCQNNLEYAKALVSIKELHRGATPQMAMAALGKKKLLLTRIQRILHQPVNTSDMSEKIMVTGMLAFMLVCLNLKAERKAPVTNWERASTSTTAAIVTPAIQPAADTLPDGKITIRTNRDGKKIEAKLLDRKIQELIVDGKEVPAAEYKGYEETLNEIVASVPPPPPPPHFPGVAPRVPGEVPHPNIPNPPKVLLPPKGEGYYYYNKGDEQIIIEMPKNRMGFNYDFKFKDGRNFDFKFKDDGPPFGSDRTIVIDGMDSTEVAFFREPFKFKNFERFNIKMDSMRIKMDTAQLRRLKLELGQMGHLKKELREKFEKLGHKIDKGEFLNYAPHMKMDPNFHFEMRTPGPPNMKRFGSTKDRIEQTLINDELIKVEGRYTFELTDKYLKIDGKKMPDTLFEKYRKLYEESTGIKLETESKVLLSN</sequence>
<dbReference type="AlphaFoldDB" id="F4KRU2"/>
<feature type="transmembrane region" description="Helical" evidence="1">
    <location>
        <begin position="49"/>
        <end position="69"/>
    </location>
</feature>
<dbReference type="Pfam" id="PF05569">
    <property type="entry name" value="Peptidase_M56"/>
    <property type="match status" value="1"/>
</dbReference>
<keyword evidence="1" id="KW-0812">Transmembrane</keyword>
<dbReference type="InterPro" id="IPR008756">
    <property type="entry name" value="Peptidase_M56"/>
</dbReference>
<gene>
    <name evidence="3" type="ordered locus">Halhy_2162</name>
</gene>
<name>F4KRU2_HALH1</name>
<dbReference type="RefSeq" id="WP_013764599.1">
    <property type="nucleotide sequence ID" value="NC_015510.1"/>
</dbReference>
<dbReference type="Gene3D" id="3.30.2010.10">
    <property type="entry name" value="Metalloproteases ('zincins'), catalytic domain"/>
    <property type="match status" value="1"/>
</dbReference>
<keyword evidence="1" id="KW-0472">Membrane</keyword>
<feature type="transmembrane region" description="Helical" evidence="1">
    <location>
        <begin position="223"/>
        <end position="245"/>
    </location>
</feature>
<evidence type="ECO:0000313" key="4">
    <source>
        <dbReference type="Proteomes" id="UP000008461"/>
    </source>
</evidence>
<dbReference type="KEGG" id="hhy:Halhy_2162"/>
<evidence type="ECO:0000259" key="2">
    <source>
        <dbReference type="Pfam" id="PF05569"/>
    </source>
</evidence>
<dbReference type="InterPro" id="IPR052173">
    <property type="entry name" value="Beta-lactam_resp_regulator"/>
</dbReference>
<dbReference type="STRING" id="760192.Halhy_2162"/>